<dbReference type="SUPFAM" id="SSF88874">
    <property type="entry name" value="Receptor-binding domain of short tail fibre protein gp12"/>
    <property type="match status" value="1"/>
</dbReference>
<proteinExistence type="predicted"/>
<gene>
    <name evidence="2" type="ORF">GALL_522450</name>
</gene>
<accession>A0A1J5P4T7</accession>
<dbReference type="AlphaFoldDB" id="A0A1J5P4T7"/>
<name>A0A1J5P4T7_9ZZZZ</name>
<reference evidence="2" key="1">
    <citation type="submission" date="2016-10" db="EMBL/GenBank/DDBJ databases">
        <title>Sequence of Gallionella enrichment culture.</title>
        <authorList>
            <person name="Poehlein A."/>
            <person name="Muehling M."/>
            <person name="Daniel R."/>
        </authorList>
    </citation>
    <scope>NUCLEOTIDE SEQUENCE</scope>
</reference>
<dbReference type="InterPro" id="IPR011083">
    <property type="entry name" value="Phage_tail_collar_dom"/>
</dbReference>
<dbReference type="Pfam" id="PF07484">
    <property type="entry name" value="Collar"/>
    <property type="match status" value="1"/>
</dbReference>
<comment type="caution">
    <text evidence="2">The sequence shown here is derived from an EMBL/GenBank/DDBJ whole genome shotgun (WGS) entry which is preliminary data.</text>
</comment>
<dbReference type="EMBL" id="MLJW01006773">
    <property type="protein sequence ID" value="OIQ66190.1"/>
    <property type="molecule type" value="Genomic_DNA"/>
</dbReference>
<organism evidence="2">
    <name type="scientific">mine drainage metagenome</name>
    <dbReference type="NCBI Taxonomy" id="410659"/>
    <lineage>
        <taxon>unclassified sequences</taxon>
        <taxon>metagenomes</taxon>
        <taxon>ecological metagenomes</taxon>
    </lineage>
</organism>
<feature type="domain" description="Phage tail collar" evidence="1">
    <location>
        <begin position="6"/>
        <end position="62"/>
    </location>
</feature>
<sequence>MQNYLGEIRIFAGNFAPVGWFACNGQLLSISQYQTLYALIGTTYGGDGITTFGLPDLRGNIPISQGQGPGLSNYVLGQSAGSENVTLVSQNIAHTHNAAATTTVGGTGTPGTGVILGSLGTSGAAYLPAGTGVTVSPLNASVVQNTGGSLPHNNMMPTMGVTFIIAFTGIFPSRN</sequence>
<dbReference type="InterPro" id="IPR037053">
    <property type="entry name" value="Phage_tail_collar_dom_sf"/>
</dbReference>
<evidence type="ECO:0000259" key="1">
    <source>
        <dbReference type="Pfam" id="PF07484"/>
    </source>
</evidence>
<evidence type="ECO:0000313" key="2">
    <source>
        <dbReference type="EMBL" id="OIQ66190.1"/>
    </source>
</evidence>
<protein>
    <submittedName>
        <fullName evidence="2">Phage tail collar domain protein</fullName>
    </submittedName>
</protein>
<dbReference type="Gene3D" id="3.90.1340.10">
    <property type="entry name" value="Phage tail collar domain"/>
    <property type="match status" value="1"/>
</dbReference>